<sequence length="260" mass="28902">MVSTKAKYCPDEYEHPSSDLMYVVCNIPGPGVDPEDFESEYYIGCSCNQDCKDQCSCTRGTQNYINEKLAIHNKNTIIECNTHCQCVESCGNRLVQFGPLNCLLIMKATNELMGYGLFTKKLIEKGKFICEYAGEVIGIDEASKRLEENKMKGLMNYVLVVSEYVGCKKITTCIDPAKFGNIGRYANHSCEPNSILVPVRVDIAIPKLCLFAIKDIEPMSEITFNYAGEHDAVDSVPRLSETSCLCGSEICNGRLPHCPL</sequence>
<protein>
    <submittedName>
        <fullName evidence="1">Uncharacterized protein</fullName>
    </submittedName>
</protein>
<comment type="caution">
    <text evidence="1">The sequence shown here is derived from an EMBL/GenBank/DDBJ whole genome shotgun (WGS) entry which is preliminary data.</text>
</comment>
<name>A0ACC2NAS1_9HYME</name>
<dbReference type="Proteomes" id="UP001239111">
    <property type="component" value="Chromosome 4"/>
</dbReference>
<organism evidence="1 2">
    <name type="scientific">Eretmocerus hayati</name>
    <dbReference type="NCBI Taxonomy" id="131215"/>
    <lineage>
        <taxon>Eukaryota</taxon>
        <taxon>Metazoa</taxon>
        <taxon>Ecdysozoa</taxon>
        <taxon>Arthropoda</taxon>
        <taxon>Hexapoda</taxon>
        <taxon>Insecta</taxon>
        <taxon>Pterygota</taxon>
        <taxon>Neoptera</taxon>
        <taxon>Endopterygota</taxon>
        <taxon>Hymenoptera</taxon>
        <taxon>Apocrita</taxon>
        <taxon>Proctotrupomorpha</taxon>
        <taxon>Chalcidoidea</taxon>
        <taxon>Aphelinidae</taxon>
        <taxon>Aphelininae</taxon>
        <taxon>Eretmocerus</taxon>
    </lineage>
</organism>
<reference evidence="1" key="1">
    <citation type="submission" date="2023-04" db="EMBL/GenBank/DDBJ databases">
        <title>A chromosome-level genome assembly of the parasitoid wasp Eretmocerus hayati.</title>
        <authorList>
            <person name="Zhong Y."/>
            <person name="Liu S."/>
            <person name="Liu Y."/>
        </authorList>
    </citation>
    <scope>NUCLEOTIDE SEQUENCE</scope>
    <source>
        <strain evidence="1">ZJU_SS_LIU_2023</strain>
    </source>
</reference>
<keyword evidence="2" id="KW-1185">Reference proteome</keyword>
<evidence type="ECO:0000313" key="2">
    <source>
        <dbReference type="Proteomes" id="UP001239111"/>
    </source>
</evidence>
<evidence type="ECO:0000313" key="1">
    <source>
        <dbReference type="EMBL" id="KAJ8668159.1"/>
    </source>
</evidence>
<gene>
    <name evidence="1" type="ORF">QAD02_009822</name>
</gene>
<dbReference type="EMBL" id="CM056744">
    <property type="protein sequence ID" value="KAJ8668159.1"/>
    <property type="molecule type" value="Genomic_DNA"/>
</dbReference>
<accession>A0ACC2NAS1</accession>
<proteinExistence type="predicted"/>